<comment type="caution">
    <text evidence="2">The sequence shown here is derived from an EMBL/GenBank/DDBJ whole genome shotgun (WGS) entry which is preliminary data.</text>
</comment>
<reference evidence="2" key="1">
    <citation type="submission" date="2020-08" db="EMBL/GenBank/DDBJ databases">
        <title>Multicomponent nature underlies the extraordinary mechanical properties of spider dragline silk.</title>
        <authorList>
            <person name="Kono N."/>
            <person name="Nakamura H."/>
            <person name="Mori M."/>
            <person name="Yoshida Y."/>
            <person name="Ohtoshi R."/>
            <person name="Malay A.D."/>
            <person name="Moran D.A.P."/>
            <person name="Tomita M."/>
            <person name="Numata K."/>
            <person name="Arakawa K."/>
        </authorList>
    </citation>
    <scope>NUCLEOTIDE SEQUENCE</scope>
</reference>
<evidence type="ECO:0000313" key="2">
    <source>
        <dbReference type="EMBL" id="GFS35850.1"/>
    </source>
</evidence>
<dbReference type="EMBL" id="BMAV01024754">
    <property type="protein sequence ID" value="GFS35850.1"/>
    <property type="molecule type" value="Genomic_DNA"/>
</dbReference>
<feature type="non-terminal residue" evidence="2">
    <location>
        <position position="94"/>
    </location>
</feature>
<feature type="compositionally biased region" description="Basic residues" evidence="1">
    <location>
        <begin position="85"/>
        <end position="94"/>
    </location>
</feature>
<protein>
    <submittedName>
        <fullName evidence="2">Uncharacterized protein</fullName>
    </submittedName>
</protein>
<feature type="region of interest" description="Disordered" evidence="1">
    <location>
        <begin position="52"/>
        <end position="94"/>
    </location>
</feature>
<sequence>MGSSFLQRDIKNLRMDDLLSVQFEIEEKLISAIKRRKELENKIFNLETLLSKEDEESTDSIEKKNSDESPPKKSEDSPNKAHSSSNHHKSKYIP</sequence>
<dbReference type="Proteomes" id="UP000886998">
    <property type="component" value="Unassembled WGS sequence"/>
</dbReference>
<gene>
    <name evidence="2" type="ORF">TNIN_320851</name>
</gene>
<name>A0A8X6JJA2_9ARAC</name>
<evidence type="ECO:0000256" key="1">
    <source>
        <dbReference type="SAM" id="MobiDB-lite"/>
    </source>
</evidence>
<accession>A0A8X6JJA2</accession>
<organism evidence="2 3">
    <name type="scientific">Trichonephila inaurata madagascariensis</name>
    <dbReference type="NCBI Taxonomy" id="2747483"/>
    <lineage>
        <taxon>Eukaryota</taxon>
        <taxon>Metazoa</taxon>
        <taxon>Ecdysozoa</taxon>
        <taxon>Arthropoda</taxon>
        <taxon>Chelicerata</taxon>
        <taxon>Arachnida</taxon>
        <taxon>Araneae</taxon>
        <taxon>Araneomorphae</taxon>
        <taxon>Entelegynae</taxon>
        <taxon>Araneoidea</taxon>
        <taxon>Nephilidae</taxon>
        <taxon>Trichonephila</taxon>
        <taxon>Trichonephila inaurata</taxon>
    </lineage>
</organism>
<evidence type="ECO:0000313" key="3">
    <source>
        <dbReference type="Proteomes" id="UP000886998"/>
    </source>
</evidence>
<dbReference type="AlphaFoldDB" id="A0A8X6JJA2"/>
<dbReference type="OrthoDB" id="1232at2759"/>
<proteinExistence type="predicted"/>
<feature type="compositionally biased region" description="Basic and acidic residues" evidence="1">
    <location>
        <begin position="60"/>
        <end position="79"/>
    </location>
</feature>
<keyword evidence="3" id="KW-1185">Reference proteome</keyword>